<keyword evidence="4" id="KW-1185">Reference proteome</keyword>
<dbReference type="Pfam" id="PF01451">
    <property type="entry name" value="LMWPc"/>
    <property type="match status" value="1"/>
</dbReference>
<accession>A0ABN8XJK1</accession>
<dbReference type="InterPro" id="IPR023485">
    <property type="entry name" value="Ptyr_pPase"/>
</dbReference>
<feature type="domain" description="Phosphotyrosine protein phosphatase I" evidence="2">
    <location>
        <begin position="5"/>
        <end position="143"/>
    </location>
</feature>
<dbReference type="PANTHER" id="PTHR43428:SF1">
    <property type="entry name" value="ARSENATE REDUCTASE"/>
    <property type="match status" value="1"/>
</dbReference>
<evidence type="ECO:0000259" key="2">
    <source>
        <dbReference type="SMART" id="SM00226"/>
    </source>
</evidence>
<dbReference type="Proteomes" id="UP001161497">
    <property type="component" value="Chromosome"/>
</dbReference>
<evidence type="ECO:0000313" key="3">
    <source>
        <dbReference type="EMBL" id="CAI9086266.1"/>
    </source>
</evidence>
<dbReference type="GO" id="GO:0008794">
    <property type="term" value="F:arsenate reductase (glutaredoxin) activity"/>
    <property type="evidence" value="ECO:0007669"/>
    <property type="project" value="UniProtKB-EC"/>
</dbReference>
<dbReference type="EMBL" id="OX458932">
    <property type="protein sequence ID" value="CAI9086266.1"/>
    <property type="molecule type" value="Genomic_DNA"/>
</dbReference>
<dbReference type="PANTHER" id="PTHR43428">
    <property type="entry name" value="ARSENATE REDUCTASE"/>
    <property type="match status" value="1"/>
</dbReference>
<organism evidence="3 4">
    <name type="scientific">Candidatus Methylacidiphilum fumarolicum</name>
    <dbReference type="NCBI Taxonomy" id="591154"/>
    <lineage>
        <taxon>Bacteria</taxon>
        <taxon>Pseudomonadati</taxon>
        <taxon>Verrucomicrobiota</taxon>
        <taxon>Methylacidiphilae</taxon>
        <taxon>Methylacidiphilales</taxon>
        <taxon>Methylacidiphilaceae</taxon>
        <taxon>Methylacidiphilum (ex Ratnadevi et al. 2023)</taxon>
    </lineage>
</organism>
<protein>
    <submittedName>
        <fullName evidence="3">Arsenate reductase</fullName>
        <ecNumber evidence="3">1.20.4.1</ecNumber>
    </submittedName>
</protein>
<name>A0ABN8XJK1_9BACT</name>
<dbReference type="EC" id="1.20.4.1" evidence="3"/>
<keyword evidence="1" id="KW-0059">Arsenical resistance</keyword>
<dbReference type="SMART" id="SM00226">
    <property type="entry name" value="LMWPc"/>
    <property type="match status" value="1"/>
</dbReference>
<dbReference type="InterPro" id="IPR036196">
    <property type="entry name" value="Ptyr_pPase_sf"/>
</dbReference>
<keyword evidence="3" id="KW-0560">Oxidoreductase</keyword>
<dbReference type="SUPFAM" id="SSF52788">
    <property type="entry name" value="Phosphotyrosine protein phosphatases I"/>
    <property type="match status" value="1"/>
</dbReference>
<sequence length="144" mass="15973">MRLQSHVLFLCTGNSARSIMAEAILNHYSGGRFRAYSAGSRPKGLVHPLALETLRSHGIPIDGLRSKPLTEFLQADAPAIDYVVTVCSSAAKEACPLFPKKATIEHWDLPDPAAVEGDIDKQKEAFQKIFDVLHQRILLYFLSR</sequence>
<proteinExistence type="predicted"/>
<dbReference type="RefSeq" id="WP_009059277.1">
    <property type="nucleotide sequence ID" value="NZ_JAHXRZ010000007.1"/>
</dbReference>
<reference evidence="3" key="1">
    <citation type="submission" date="2023-03" db="EMBL/GenBank/DDBJ databases">
        <authorList>
            <person name="Cremers G."/>
            <person name="Picone N."/>
        </authorList>
    </citation>
    <scope>NUCLEOTIDE SEQUENCE</scope>
    <source>
        <strain evidence="3">Sample_alias</strain>
    </source>
</reference>
<dbReference type="Gene3D" id="3.40.50.2300">
    <property type="match status" value="1"/>
</dbReference>
<dbReference type="CDD" id="cd16345">
    <property type="entry name" value="LMWP_ArsC"/>
    <property type="match status" value="1"/>
</dbReference>
<evidence type="ECO:0000313" key="4">
    <source>
        <dbReference type="Proteomes" id="UP001161497"/>
    </source>
</evidence>
<evidence type="ECO:0000256" key="1">
    <source>
        <dbReference type="ARBA" id="ARBA00022849"/>
    </source>
</evidence>
<gene>
    <name evidence="3" type="ORF">MFUM_1944</name>
</gene>